<evidence type="ECO:0000256" key="6">
    <source>
        <dbReference type="ARBA" id="ARBA00022485"/>
    </source>
</evidence>
<dbReference type="CDD" id="cd16917">
    <property type="entry name" value="HATPase_UhpB-NarQ-NarX-like"/>
    <property type="match status" value="1"/>
</dbReference>
<comment type="catalytic activity">
    <reaction evidence="1">
        <text>ATP + protein L-histidine = ADP + protein N-phospho-L-histidine.</text>
        <dbReference type="EC" id="2.7.13.3"/>
    </reaction>
</comment>
<evidence type="ECO:0000256" key="14">
    <source>
        <dbReference type="ARBA" id="ARBA00024827"/>
    </source>
</evidence>
<dbReference type="Gene3D" id="3.30.450.40">
    <property type="match status" value="2"/>
</dbReference>
<evidence type="ECO:0000256" key="5">
    <source>
        <dbReference type="ARBA" id="ARBA00017322"/>
    </source>
</evidence>
<dbReference type="OrthoDB" id="9797605at2"/>
<dbReference type="Pfam" id="PF13185">
    <property type="entry name" value="GAF_2"/>
    <property type="match status" value="2"/>
</dbReference>
<dbReference type="InterPro" id="IPR036890">
    <property type="entry name" value="HATPase_C_sf"/>
</dbReference>
<keyword evidence="9" id="KW-0479">Metal-binding</keyword>
<dbReference type="Pfam" id="PF07730">
    <property type="entry name" value="HisKA_3"/>
    <property type="match status" value="1"/>
</dbReference>
<dbReference type="GO" id="GO:0051539">
    <property type="term" value="F:4 iron, 4 sulfur cluster binding"/>
    <property type="evidence" value="ECO:0007669"/>
    <property type="project" value="UniProtKB-KW"/>
</dbReference>
<dbReference type="InParanoid" id="W0RPU2"/>
<evidence type="ECO:0000256" key="8">
    <source>
        <dbReference type="ARBA" id="ARBA00022679"/>
    </source>
</evidence>
<evidence type="ECO:0000256" key="12">
    <source>
        <dbReference type="ARBA" id="ARBA00023012"/>
    </source>
</evidence>
<dbReference type="SMART" id="SM00065">
    <property type="entry name" value="GAF"/>
    <property type="match status" value="2"/>
</dbReference>
<keyword evidence="11" id="KW-0408">Iron</keyword>
<accession>W0RPU2</accession>
<proteinExistence type="predicted"/>
<keyword evidence="18" id="KW-1185">Reference proteome</keyword>
<dbReference type="GO" id="GO:0046983">
    <property type="term" value="F:protein dimerization activity"/>
    <property type="evidence" value="ECO:0007669"/>
    <property type="project" value="InterPro"/>
</dbReference>
<keyword evidence="6" id="KW-0004">4Fe-4S</keyword>
<dbReference type="GO" id="GO:0005737">
    <property type="term" value="C:cytoplasm"/>
    <property type="evidence" value="ECO:0007669"/>
    <property type="project" value="UniProtKB-SubCell"/>
</dbReference>
<dbReference type="EMBL" id="CP007129">
    <property type="protein sequence ID" value="AHG92512.1"/>
    <property type="molecule type" value="Genomic_DNA"/>
</dbReference>
<dbReference type="InterPro" id="IPR004358">
    <property type="entry name" value="Sig_transdc_His_kin-like_C"/>
</dbReference>
<dbReference type="SMART" id="SM00387">
    <property type="entry name" value="HATPase_c"/>
    <property type="match status" value="1"/>
</dbReference>
<dbReference type="InterPro" id="IPR029016">
    <property type="entry name" value="GAF-like_dom_sf"/>
</dbReference>
<dbReference type="InterPro" id="IPR050482">
    <property type="entry name" value="Sensor_HK_TwoCompSys"/>
</dbReference>
<evidence type="ECO:0000256" key="1">
    <source>
        <dbReference type="ARBA" id="ARBA00000085"/>
    </source>
</evidence>
<dbReference type="InterPro" id="IPR003594">
    <property type="entry name" value="HATPase_dom"/>
</dbReference>
<dbReference type="AlphaFoldDB" id="W0RPU2"/>
<dbReference type="KEGG" id="gba:J421_4977"/>
<keyword evidence="13" id="KW-0411">Iron-sulfur</keyword>
<dbReference type="Proteomes" id="UP000019151">
    <property type="component" value="Plasmid 1"/>
</dbReference>
<evidence type="ECO:0000256" key="4">
    <source>
        <dbReference type="ARBA" id="ARBA00012438"/>
    </source>
</evidence>
<dbReference type="GO" id="GO:0000155">
    <property type="term" value="F:phosphorelay sensor kinase activity"/>
    <property type="evidence" value="ECO:0007669"/>
    <property type="project" value="InterPro"/>
</dbReference>
<evidence type="ECO:0000256" key="10">
    <source>
        <dbReference type="ARBA" id="ARBA00022777"/>
    </source>
</evidence>
<protein>
    <recommendedName>
        <fullName evidence="5">Oxygen sensor histidine kinase NreB</fullName>
        <ecNumber evidence="4">2.7.13.3</ecNumber>
    </recommendedName>
    <alternativeName>
        <fullName evidence="15">Nitrogen regulation protein B</fullName>
    </alternativeName>
</protein>
<dbReference type="PROSITE" id="PS50109">
    <property type="entry name" value="HIS_KIN"/>
    <property type="match status" value="1"/>
</dbReference>
<dbReference type="PANTHER" id="PTHR24421:SF61">
    <property type="entry name" value="OXYGEN SENSOR HISTIDINE KINASE NREB"/>
    <property type="match status" value="1"/>
</dbReference>
<dbReference type="RefSeq" id="WP_025413851.1">
    <property type="nucleotide sequence ID" value="NZ_CP007129.1"/>
</dbReference>
<comment type="subcellular location">
    <subcellularLocation>
        <location evidence="3">Cytoplasm</location>
    </subcellularLocation>
</comment>
<evidence type="ECO:0000259" key="16">
    <source>
        <dbReference type="PROSITE" id="PS50109"/>
    </source>
</evidence>
<dbReference type="SUPFAM" id="SSF55874">
    <property type="entry name" value="ATPase domain of HSP90 chaperone/DNA topoisomerase II/histidine kinase"/>
    <property type="match status" value="1"/>
</dbReference>
<feature type="domain" description="Histidine kinase" evidence="16">
    <location>
        <begin position="479"/>
        <end position="571"/>
    </location>
</feature>
<dbReference type="Gene3D" id="1.20.5.1930">
    <property type="match status" value="1"/>
</dbReference>
<comment type="function">
    <text evidence="14">Member of the two-component regulatory system NreB/NreC involved in the control of dissimilatory nitrate/nitrite reduction in response to oxygen. NreB functions as a direct oxygen sensor histidine kinase which is autophosphorylated, in the absence of oxygen, probably at the conserved histidine residue, and transfers its phosphate group probably to a conserved aspartate residue of NreC. NreB/NreC activates the expression of the nitrate (narGHJI) and nitrite (nir) reductase operons, as well as the putative nitrate transporter gene narT.</text>
</comment>
<comment type="cofactor">
    <cofactor evidence="2">
        <name>[4Fe-4S] cluster</name>
        <dbReference type="ChEBI" id="CHEBI:49883"/>
    </cofactor>
</comment>
<evidence type="ECO:0000256" key="9">
    <source>
        <dbReference type="ARBA" id="ARBA00022723"/>
    </source>
</evidence>
<dbReference type="InterPro" id="IPR011712">
    <property type="entry name" value="Sig_transdc_His_kin_sub3_dim/P"/>
</dbReference>
<dbReference type="InterPro" id="IPR005467">
    <property type="entry name" value="His_kinase_dom"/>
</dbReference>
<dbReference type="SUPFAM" id="SSF55781">
    <property type="entry name" value="GAF domain-like"/>
    <property type="match status" value="2"/>
</dbReference>
<gene>
    <name evidence="17" type="ORF">J421_4977</name>
</gene>
<keyword evidence="10" id="KW-0418">Kinase</keyword>
<dbReference type="GO" id="GO:0046872">
    <property type="term" value="F:metal ion binding"/>
    <property type="evidence" value="ECO:0007669"/>
    <property type="project" value="UniProtKB-KW"/>
</dbReference>
<organism evidence="17 18">
    <name type="scientific">Gemmatirosa kalamazoonensis</name>
    <dbReference type="NCBI Taxonomy" id="861299"/>
    <lineage>
        <taxon>Bacteria</taxon>
        <taxon>Pseudomonadati</taxon>
        <taxon>Gemmatimonadota</taxon>
        <taxon>Gemmatimonadia</taxon>
        <taxon>Gemmatimonadales</taxon>
        <taxon>Gemmatimonadaceae</taxon>
        <taxon>Gemmatirosa</taxon>
    </lineage>
</organism>
<dbReference type="Gene3D" id="3.30.565.10">
    <property type="entry name" value="Histidine kinase-like ATPase, C-terminal domain"/>
    <property type="match status" value="1"/>
</dbReference>
<dbReference type="Pfam" id="PF02518">
    <property type="entry name" value="HATPase_c"/>
    <property type="match status" value="1"/>
</dbReference>
<evidence type="ECO:0000313" key="17">
    <source>
        <dbReference type="EMBL" id="AHG92512.1"/>
    </source>
</evidence>
<sequence>MPEPPVVPLRPSPLARLARERDSLRGVIASIGRETDLAPLLARVLEHACALLAADHGAISLVDESRGTVRAAAVRDMPAVRIGDIIPPGVGMVGLVLERRAPVCVRRYAEIPTPIVPALDEHAMIGVPVHWGDAPMGVFALGRAPDASTGRRRPFGARDVETLEEFARHAAIAVHNARRLAAERLRGERLALIAHVGRLVTGDLQRDELLQRAADAIHEILGYENVAIALLLPEDPDTLLLHSLGGGYKRAIGGRHHIPIDRGLMGAAARTREVVLANEAASDPRYLPTPGTDGRQAEVVLPLLAGDRVLGVLNVERREPFAAEDVDGLRIVADQLAVALENAQLYEAAQRAAALEERHRLARELHDSVTQQLFTASLVAQSVGAAYARDMVEGERRASMLVDITRGALAEMRALLTELRPSAEWPVLTIPDAGLARLRGVGLVEAVRTHVASGAVGEVAVDVVDDGWTPQPPAIEETLYRIAREALHNVVKHAHAARAEVRATTRGGVARLTVHDDGAGFDPGTRIGGRRDGGLGLRSMRERAAERGGALHVESAPGRGTTVEAALPLGEADMP</sequence>
<evidence type="ECO:0000256" key="7">
    <source>
        <dbReference type="ARBA" id="ARBA00022490"/>
    </source>
</evidence>
<evidence type="ECO:0000256" key="2">
    <source>
        <dbReference type="ARBA" id="ARBA00001966"/>
    </source>
</evidence>
<evidence type="ECO:0000256" key="13">
    <source>
        <dbReference type="ARBA" id="ARBA00023014"/>
    </source>
</evidence>
<name>W0RPU2_9BACT</name>
<dbReference type="PANTHER" id="PTHR24421">
    <property type="entry name" value="NITRATE/NITRITE SENSOR PROTEIN NARX-RELATED"/>
    <property type="match status" value="1"/>
</dbReference>
<keyword evidence="12" id="KW-0902">Two-component regulatory system</keyword>
<keyword evidence="7" id="KW-0963">Cytoplasm</keyword>
<dbReference type="GO" id="GO:0016020">
    <property type="term" value="C:membrane"/>
    <property type="evidence" value="ECO:0007669"/>
    <property type="project" value="InterPro"/>
</dbReference>
<evidence type="ECO:0000256" key="11">
    <source>
        <dbReference type="ARBA" id="ARBA00023004"/>
    </source>
</evidence>
<dbReference type="HOGENOM" id="CLU_000445_20_12_0"/>
<reference evidence="17 18" key="1">
    <citation type="journal article" date="2014" name="Genome Announc.">
        <title>Genome Sequence and Methylome of Soil Bacterium Gemmatirosa kalamazoonensis KBS708T, a Member of the Rarely Cultivated Gemmatimonadetes Phylum.</title>
        <authorList>
            <person name="Debruyn J.M."/>
            <person name="Radosevich M."/>
            <person name="Wommack K.E."/>
            <person name="Polson S.W."/>
            <person name="Hauser L.J."/>
            <person name="Fawaz M.N."/>
            <person name="Korlach J."/>
            <person name="Tsai Y.C."/>
        </authorList>
    </citation>
    <scope>NUCLEOTIDE SEQUENCE [LARGE SCALE GENOMIC DNA]</scope>
    <source>
        <strain evidence="17 18">KBS708</strain>
        <plasmid evidence="18">Plasmid 1</plasmid>
    </source>
</reference>
<evidence type="ECO:0000313" key="18">
    <source>
        <dbReference type="Proteomes" id="UP000019151"/>
    </source>
</evidence>
<dbReference type="InterPro" id="IPR003018">
    <property type="entry name" value="GAF"/>
</dbReference>
<geneLocation type="plasmid" evidence="17 18">
    <name>1</name>
</geneLocation>
<evidence type="ECO:0000256" key="3">
    <source>
        <dbReference type="ARBA" id="ARBA00004496"/>
    </source>
</evidence>
<keyword evidence="17" id="KW-0614">Plasmid</keyword>
<keyword evidence="8" id="KW-0808">Transferase</keyword>
<dbReference type="EC" id="2.7.13.3" evidence="4"/>
<evidence type="ECO:0000256" key="15">
    <source>
        <dbReference type="ARBA" id="ARBA00030800"/>
    </source>
</evidence>
<dbReference type="PRINTS" id="PR00344">
    <property type="entry name" value="BCTRLSENSOR"/>
</dbReference>